<proteinExistence type="predicted"/>
<keyword evidence="2" id="KW-1185">Reference proteome</keyword>
<evidence type="ECO:0000313" key="1">
    <source>
        <dbReference type="EMBL" id="OCH92561.1"/>
    </source>
</evidence>
<dbReference type="EMBL" id="KV722367">
    <property type="protein sequence ID" value="OCH92561.1"/>
    <property type="molecule type" value="Genomic_DNA"/>
</dbReference>
<dbReference type="Pfam" id="PF14555">
    <property type="entry name" value="UBA_4"/>
    <property type="match status" value="1"/>
</dbReference>
<sequence>MVSDPEVPPAHFKLPYLTNLNSISVTPARVYQSRSKSKTTDRQMEEKVVQFCGITGASTSNARRFIEKYRGLEAALNAYYNDPNALLAPQRTQGASTSKVNDLFNKYKGSSRVMIAISPLSHNCVAIQTQTATISERTGRSNSVRTWA</sequence>
<reference evidence="1 2" key="1">
    <citation type="submission" date="2016-07" db="EMBL/GenBank/DDBJ databases">
        <title>Draft genome of the white-rot fungus Obba rivulosa 3A-2.</title>
        <authorList>
            <consortium name="DOE Joint Genome Institute"/>
            <person name="Miettinen O."/>
            <person name="Riley R."/>
            <person name="Acob R."/>
            <person name="Barry K."/>
            <person name="Cullen D."/>
            <person name="De Vries R."/>
            <person name="Hainaut M."/>
            <person name="Hatakka A."/>
            <person name="Henrissat B."/>
            <person name="Hilden K."/>
            <person name="Kuo R."/>
            <person name="Labutti K."/>
            <person name="Lipzen A."/>
            <person name="Makela M.R."/>
            <person name="Sandor L."/>
            <person name="Spatafora J.W."/>
            <person name="Grigoriev I.V."/>
            <person name="Hibbett D.S."/>
        </authorList>
    </citation>
    <scope>NUCLEOTIDE SEQUENCE [LARGE SCALE GENOMIC DNA]</scope>
    <source>
        <strain evidence="1 2">3A-2</strain>
    </source>
</reference>
<dbReference type="Gene3D" id="1.10.8.10">
    <property type="entry name" value="DNA helicase RuvA subunit, C-terminal domain"/>
    <property type="match status" value="1"/>
</dbReference>
<organism evidence="1 2">
    <name type="scientific">Obba rivulosa</name>
    <dbReference type="NCBI Taxonomy" id="1052685"/>
    <lineage>
        <taxon>Eukaryota</taxon>
        <taxon>Fungi</taxon>
        <taxon>Dikarya</taxon>
        <taxon>Basidiomycota</taxon>
        <taxon>Agaricomycotina</taxon>
        <taxon>Agaricomycetes</taxon>
        <taxon>Polyporales</taxon>
        <taxon>Gelatoporiaceae</taxon>
        <taxon>Obba</taxon>
    </lineage>
</organism>
<gene>
    <name evidence="1" type="ORF">OBBRIDRAFT_429017</name>
</gene>
<dbReference type="OrthoDB" id="27198at2759"/>
<evidence type="ECO:0000313" key="2">
    <source>
        <dbReference type="Proteomes" id="UP000250043"/>
    </source>
</evidence>
<name>A0A8E2DMT1_9APHY</name>
<dbReference type="AlphaFoldDB" id="A0A8E2DMT1"/>
<dbReference type="Proteomes" id="UP000250043">
    <property type="component" value="Unassembled WGS sequence"/>
</dbReference>
<accession>A0A8E2DMT1</accession>
<protein>
    <submittedName>
        <fullName evidence="1">Uncharacterized protein</fullName>
    </submittedName>
</protein>